<proteinExistence type="predicted"/>
<name>A0A8I1XJR9_XANMN</name>
<accession>A0A8I1XJR9</accession>
<reference evidence="1" key="1">
    <citation type="submission" date="2021-03" db="EMBL/GenBank/DDBJ databases">
        <title>Molecular characterization of Xanthomonas species pathogenic on Araceae and the development of a triplex TaqMan assay for detection of X. phaseoli pv. dieffenbachiae.</title>
        <authorList>
            <person name="Van Der Wolf J."/>
            <person name="Krijger M."/>
            <person name="Mendes O."/>
            <person name="Brankovics B."/>
            <person name="Bonants P."/>
            <person name="Meekes E."/>
        </authorList>
    </citation>
    <scope>NUCLEOTIDE SEQUENCE</scope>
    <source>
        <strain evidence="1">NBC1264</strain>
    </source>
</reference>
<dbReference type="AlphaFoldDB" id="A0A8I1XJR9"/>
<protein>
    <submittedName>
        <fullName evidence="1">Uncharacterized protein</fullName>
    </submittedName>
</protein>
<comment type="caution">
    <text evidence="1">The sequence shown here is derived from an EMBL/GenBank/DDBJ whole genome shotgun (WGS) entry which is preliminary data.</text>
</comment>
<evidence type="ECO:0000313" key="2">
    <source>
        <dbReference type="Proteomes" id="UP000668572"/>
    </source>
</evidence>
<gene>
    <name evidence="1" type="ORF">J7405_07180</name>
</gene>
<dbReference type="Proteomes" id="UP000668572">
    <property type="component" value="Unassembled WGS sequence"/>
</dbReference>
<sequence>MIGSDECSSAPRLRRRECGEATQPAKAELHHTCEQAPRMVVMRYVSLVTVFANMTNARHACASRHSRCRMEAKFVEGVRCLPGAHTHRQQGMRQRCDAWTVDAWTLVVAQTRI</sequence>
<organism evidence="1 2">
    <name type="scientific">Xanthomonas manihotis</name>
    <dbReference type="NCBI Taxonomy" id="43353"/>
    <lineage>
        <taxon>Bacteria</taxon>
        <taxon>Pseudomonadati</taxon>
        <taxon>Pseudomonadota</taxon>
        <taxon>Gammaproteobacteria</taxon>
        <taxon>Lysobacterales</taxon>
        <taxon>Lysobacteraceae</taxon>
        <taxon>Xanthomonas</taxon>
    </lineage>
</organism>
<evidence type="ECO:0000313" key="1">
    <source>
        <dbReference type="EMBL" id="MBO9759333.1"/>
    </source>
</evidence>
<dbReference type="EMBL" id="JAGHXW010000022">
    <property type="protein sequence ID" value="MBO9759333.1"/>
    <property type="molecule type" value="Genomic_DNA"/>
</dbReference>
<dbReference type="RefSeq" id="WP_017155362.1">
    <property type="nucleotide sequence ID" value="NZ_CP083575.1"/>
</dbReference>